<name>A0A9P7E7D6_9AGAM</name>
<reference evidence="1" key="1">
    <citation type="journal article" date="2020" name="New Phytol.">
        <title>Comparative genomics reveals dynamic genome evolution in host specialist ectomycorrhizal fungi.</title>
        <authorList>
            <person name="Lofgren L.A."/>
            <person name="Nguyen N.H."/>
            <person name="Vilgalys R."/>
            <person name="Ruytinx J."/>
            <person name="Liao H.L."/>
            <person name="Branco S."/>
            <person name="Kuo A."/>
            <person name="LaButti K."/>
            <person name="Lipzen A."/>
            <person name="Andreopoulos W."/>
            <person name="Pangilinan J."/>
            <person name="Riley R."/>
            <person name="Hundley H."/>
            <person name="Na H."/>
            <person name="Barry K."/>
            <person name="Grigoriev I.V."/>
            <person name="Stajich J.E."/>
            <person name="Kennedy P.G."/>
        </authorList>
    </citation>
    <scope>NUCLEOTIDE SEQUENCE</scope>
    <source>
        <strain evidence="1">MN1</strain>
    </source>
</reference>
<evidence type="ECO:0000313" key="2">
    <source>
        <dbReference type="Proteomes" id="UP000807769"/>
    </source>
</evidence>
<gene>
    <name evidence="1" type="ORF">BJ212DRAFT_1365591</name>
</gene>
<evidence type="ECO:0000313" key="1">
    <source>
        <dbReference type="EMBL" id="KAG1813537.1"/>
    </source>
</evidence>
<dbReference type="AlphaFoldDB" id="A0A9P7E7D6"/>
<dbReference type="Proteomes" id="UP000807769">
    <property type="component" value="Unassembled WGS sequence"/>
</dbReference>
<dbReference type="RefSeq" id="XP_041191298.1">
    <property type="nucleotide sequence ID" value="XM_041336075.1"/>
</dbReference>
<sequence>MSRTTNELFESHDLAWCCNPPLHPKKLGQLGLAARRFEEGTEMCKKMQGRCVRDGGGVRG</sequence>
<proteinExistence type="predicted"/>
<dbReference type="EMBL" id="JABBWG010000023">
    <property type="protein sequence ID" value="KAG1813537.1"/>
    <property type="molecule type" value="Genomic_DNA"/>
</dbReference>
<dbReference type="GeneID" id="64630092"/>
<accession>A0A9P7E7D6</accession>
<comment type="caution">
    <text evidence="1">The sequence shown here is derived from an EMBL/GenBank/DDBJ whole genome shotgun (WGS) entry which is preliminary data.</text>
</comment>
<keyword evidence="2" id="KW-1185">Reference proteome</keyword>
<organism evidence="1 2">
    <name type="scientific">Suillus subaureus</name>
    <dbReference type="NCBI Taxonomy" id="48587"/>
    <lineage>
        <taxon>Eukaryota</taxon>
        <taxon>Fungi</taxon>
        <taxon>Dikarya</taxon>
        <taxon>Basidiomycota</taxon>
        <taxon>Agaricomycotina</taxon>
        <taxon>Agaricomycetes</taxon>
        <taxon>Agaricomycetidae</taxon>
        <taxon>Boletales</taxon>
        <taxon>Suillineae</taxon>
        <taxon>Suillaceae</taxon>
        <taxon>Suillus</taxon>
    </lineage>
</organism>
<protein>
    <submittedName>
        <fullName evidence="1">Uncharacterized protein</fullName>
    </submittedName>
</protein>